<organism evidence="1 2">
    <name type="scientific">Sessilibacter corallicola</name>
    <dbReference type="NCBI Taxonomy" id="2904075"/>
    <lineage>
        <taxon>Bacteria</taxon>
        <taxon>Pseudomonadati</taxon>
        <taxon>Pseudomonadota</taxon>
        <taxon>Gammaproteobacteria</taxon>
        <taxon>Cellvibrionales</taxon>
        <taxon>Cellvibrionaceae</taxon>
        <taxon>Sessilibacter</taxon>
    </lineage>
</organism>
<reference evidence="1 2" key="1">
    <citation type="submission" date="2024-04" db="EMBL/GenBank/DDBJ databases">
        <title>Draft genome sequence of Sessilibacter corallicola NBRC 116591.</title>
        <authorList>
            <person name="Miyakawa T."/>
            <person name="Kusuya Y."/>
            <person name="Miura T."/>
        </authorList>
    </citation>
    <scope>NUCLEOTIDE SEQUENCE [LARGE SCALE GENOMIC DNA]</scope>
    <source>
        <strain evidence="1 2">KU-00831-HH</strain>
    </source>
</reference>
<keyword evidence="2" id="KW-1185">Reference proteome</keyword>
<protein>
    <submittedName>
        <fullName evidence="1">Uncharacterized protein</fullName>
    </submittedName>
</protein>
<gene>
    <name evidence="1" type="ORF">NBRC116591_06340</name>
</gene>
<evidence type="ECO:0000313" key="1">
    <source>
        <dbReference type="EMBL" id="GAA6166824.1"/>
    </source>
</evidence>
<dbReference type="Proteomes" id="UP001465153">
    <property type="component" value="Unassembled WGS sequence"/>
</dbReference>
<accession>A0ABQ0A5A6</accession>
<dbReference type="EMBL" id="BAABWN010000002">
    <property type="protein sequence ID" value="GAA6166824.1"/>
    <property type="molecule type" value="Genomic_DNA"/>
</dbReference>
<evidence type="ECO:0000313" key="2">
    <source>
        <dbReference type="Proteomes" id="UP001465153"/>
    </source>
</evidence>
<comment type="caution">
    <text evidence="1">The sequence shown here is derived from an EMBL/GenBank/DDBJ whole genome shotgun (WGS) entry which is preliminary data.</text>
</comment>
<sequence>MDIDIRVENNELVFSAVNYPKNKIYKLYELSVYRLDCVEDCIMWRVSDAESLPIKKKYIEVISGVIVYGQSFENQNLKVPMKQLESGEYTVAGTVAVNKQEGRLFDRSFNLKIDENGILSVSPL</sequence>
<proteinExistence type="predicted"/>
<name>A0ABQ0A5A6_9GAMM</name>